<keyword evidence="5" id="KW-1185">Reference proteome</keyword>
<evidence type="ECO:0000313" key="5">
    <source>
        <dbReference type="Proteomes" id="UP001369815"/>
    </source>
</evidence>
<feature type="region of interest" description="Disordered" evidence="1">
    <location>
        <begin position="511"/>
        <end position="536"/>
    </location>
</feature>
<evidence type="ECO:0000259" key="3">
    <source>
        <dbReference type="Pfam" id="PF20163"/>
    </source>
</evidence>
<feature type="domain" description="DUF6536" evidence="3">
    <location>
        <begin position="16"/>
        <end position="58"/>
    </location>
</feature>
<dbReference type="InterPro" id="IPR046623">
    <property type="entry name" value="DUF6536"/>
</dbReference>
<name>A0AAX6ME67_9PEZI</name>
<accession>A0AAX6ME67</accession>
<evidence type="ECO:0000256" key="2">
    <source>
        <dbReference type="SAM" id="Phobius"/>
    </source>
</evidence>
<dbReference type="PANTHER" id="PTHR35395:SF1">
    <property type="entry name" value="DUF6536 DOMAIN-CONTAINING PROTEIN"/>
    <property type="match status" value="1"/>
</dbReference>
<dbReference type="Proteomes" id="UP001369815">
    <property type="component" value="Unassembled WGS sequence"/>
</dbReference>
<feature type="transmembrane region" description="Helical" evidence="2">
    <location>
        <begin position="439"/>
        <end position="461"/>
    </location>
</feature>
<evidence type="ECO:0000313" key="4">
    <source>
        <dbReference type="EMBL" id="KAK6950743.1"/>
    </source>
</evidence>
<protein>
    <recommendedName>
        <fullName evidence="3">DUF6536 domain-containing protein</fullName>
    </recommendedName>
</protein>
<dbReference type="EMBL" id="JBANMG010000007">
    <property type="protein sequence ID" value="KAK6950743.1"/>
    <property type="molecule type" value="Genomic_DNA"/>
</dbReference>
<keyword evidence="2" id="KW-0812">Transmembrane</keyword>
<dbReference type="Pfam" id="PF20163">
    <property type="entry name" value="DUF6536"/>
    <property type="match status" value="1"/>
</dbReference>
<comment type="caution">
    <text evidence="4">The sequence shown here is derived from an EMBL/GenBank/DDBJ whole genome shotgun (WGS) entry which is preliminary data.</text>
</comment>
<organism evidence="4 5">
    <name type="scientific">Daldinia eschscholtzii</name>
    <dbReference type="NCBI Taxonomy" id="292717"/>
    <lineage>
        <taxon>Eukaryota</taxon>
        <taxon>Fungi</taxon>
        <taxon>Dikarya</taxon>
        <taxon>Ascomycota</taxon>
        <taxon>Pezizomycotina</taxon>
        <taxon>Sordariomycetes</taxon>
        <taxon>Xylariomycetidae</taxon>
        <taxon>Xylariales</taxon>
        <taxon>Hypoxylaceae</taxon>
        <taxon>Daldinia</taxon>
    </lineage>
</organism>
<gene>
    <name evidence="4" type="ORF">Daesc_007268</name>
</gene>
<dbReference type="PANTHER" id="PTHR35395">
    <property type="entry name" value="DUF6536 DOMAIN-CONTAINING PROTEIN"/>
    <property type="match status" value="1"/>
</dbReference>
<feature type="region of interest" description="Disordered" evidence="1">
    <location>
        <begin position="554"/>
        <end position="588"/>
    </location>
</feature>
<dbReference type="AlphaFoldDB" id="A0AAX6ME67"/>
<evidence type="ECO:0000256" key="1">
    <source>
        <dbReference type="SAM" id="MobiDB-lite"/>
    </source>
</evidence>
<feature type="compositionally biased region" description="Low complexity" evidence="1">
    <location>
        <begin position="554"/>
        <end position="566"/>
    </location>
</feature>
<sequence length="640" mass="71461">MTLHLLINVVSTLVFKTACWFCLFISSIPIHLLFNSTIFETDYRGSDFHLTIATEEFLNGGSFYAPGGSLAQAGFSIWYNEFSRYIKEIGYGSTVNLTDYASKTSDVMKNITATATNAAKWERIEISECKKEYIDCSGLKRHRNLVLIINKPGGWIRDETWHLIDNQTAIWDRYVPADRPNHLFYDTQCMMLALRYPVSTECINTCIGAFGIDEASGLESMYVESRDWQYDFFGAIQFVSGNGTPVEMPIELVWDDIMGGIVASGLQPGATNLSVEYCLADTLDRVCHIGLSPTLLLTVTLCVVFKTCTAILVTVVLCRQNQAPLVTLGDAMESFIEKPDPVSDGMCTIGQTQMRNSRRSNRSFLLPEPRQWKALERRRWAVVPTPVWISSYFLFAIGIGICAYFFADIRRNGLLTDMFLTGIRADPSLPPTTAVALGYSGYSLLVMLTVSCFLILLPAILSLKKLPSNMVIIGSNSLALSAACHVSRLSYAVTSSREPIFTDVPTSSRFDHSPTLKSPMRSHTPFPHETYADQRSGNDSIEMQNLTLMLSTTPLHSSWPSTSSKKSLLERPEEYLSEAGGEQPKSQFTKLARSKIRWGVVKMPPEWHAEYDNDDAPVEHLSFGVEEDEVTPPEPGRLYA</sequence>
<feature type="transmembrane region" description="Helical" evidence="2">
    <location>
        <begin position="380"/>
        <end position="407"/>
    </location>
</feature>
<feature type="transmembrane region" description="Helical" evidence="2">
    <location>
        <begin position="295"/>
        <end position="318"/>
    </location>
</feature>
<proteinExistence type="predicted"/>
<feature type="transmembrane region" description="Helical" evidence="2">
    <location>
        <begin position="12"/>
        <end position="34"/>
    </location>
</feature>
<keyword evidence="2" id="KW-0472">Membrane</keyword>
<keyword evidence="2" id="KW-1133">Transmembrane helix</keyword>
<reference evidence="4 5" key="1">
    <citation type="journal article" date="2024" name="Front Chem Biol">
        <title>Unveiling the potential of Daldinia eschscholtzii MFLUCC 19-0629 through bioactivity and bioinformatics studies for enhanced sustainable agriculture production.</title>
        <authorList>
            <person name="Brooks S."/>
            <person name="Weaver J.A."/>
            <person name="Klomchit A."/>
            <person name="Alharthi S.A."/>
            <person name="Onlamun T."/>
            <person name="Nurani R."/>
            <person name="Vong T.K."/>
            <person name="Alberti F."/>
            <person name="Greco C."/>
        </authorList>
    </citation>
    <scope>NUCLEOTIDE SEQUENCE [LARGE SCALE GENOMIC DNA]</scope>
    <source>
        <strain evidence="4">MFLUCC 19-0629</strain>
    </source>
</reference>